<dbReference type="Gene3D" id="1.20.58.150">
    <property type="entry name" value="ANTH domain"/>
    <property type="match status" value="1"/>
</dbReference>
<accession>A0ABQ7S890</accession>
<dbReference type="PROSITE" id="PS50942">
    <property type="entry name" value="ENTH"/>
    <property type="match status" value="1"/>
</dbReference>
<dbReference type="SMART" id="SM00273">
    <property type="entry name" value="ENTH"/>
    <property type="match status" value="1"/>
</dbReference>
<dbReference type="InterPro" id="IPR045192">
    <property type="entry name" value="AP180-like"/>
</dbReference>
<proteinExistence type="inferred from homology"/>
<sequence>LNAARYAIAGQGLARCVCKATTEQVIGPKKKHLDYLIQCTQEANVSIPQLANLLIERTNHTSWVVVFKALVTVHHLMCHGSERFTQYLASSNYTFQLSSFQDKTTPKDSSMSTFIRRYSKYINEKALAYRNLAFDLCKIKRGTDGVLRNLPTDKLLKTIPILQQQLDSLLEFDCTANDLNNGVINAAFMQLYRDLISLYACHNDGMITILAKYFEELNKKQCKEAYEIYKKFLIQMDKVSDFLKVAEAVAVDRDNIPDLMRVPNSLLDSLGQHLSDMDSSKKSRTTSVKTAALNLPRPTTPGLTGFNTEEFLLANDEEVKKALEDEAKALQQFKAHSPKSLRSNTGNSTSNNNNNNNNCEKTTSVQQQHPSSVLQQVEAPVKIPLLQPPGSSAAKTSITSGTTSTIKPPPKSASDLLIDIDFEAAFKTNGSNGMPVNHANQVDVFGDLLQPVSSVESSATAAPGRNQKVGNIRNDNLFGGNITIGGVNNSGLHNSSSLTSTGLFKGDLDSTLANLAQNLTFDGVPKIKK</sequence>
<dbReference type="Gene3D" id="1.25.40.90">
    <property type="match status" value="1"/>
</dbReference>
<protein>
    <submittedName>
        <fullName evidence="4">Phosphatidylinositol-binding clathrin assembly protein LAP</fullName>
    </submittedName>
</protein>
<feature type="domain" description="ENTH" evidence="3">
    <location>
        <begin position="5"/>
        <end position="136"/>
    </location>
</feature>
<comment type="caution">
    <text evidence="4">The sequence shown here is derived from an EMBL/GenBank/DDBJ whole genome shotgun (WGS) entry which is preliminary data.</text>
</comment>
<reference evidence="4 5" key="1">
    <citation type="submission" date="2020-10" db="EMBL/GenBank/DDBJ databases">
        <authorList>
            <person name="Klimov P.B."/>
            <person name="Dyachkov S.M."/>
            <person name="Chetverikov P.E."/>
        </authorList>
    </citation>
    <scope>NUCLEOTIDE SEQUENCE [LARGE SCALE GENOMIC DNA]</scope>
    <source>
        <strain evidence="4">BMOC 18-1129-001#AD2665</strain>
        <tissue evidence="4">Entire mites</tissue>
    </source>
</reference>
<comment type="similarity">
    <text evidence="1">Belongs to the PICALM/SNAP91 family.</text>
</comment>
<evidence type="ECO:0000313" key="5">
    <source>
        <dbReference type="Proteomes" id="UP000825002"/>
    </source>
</evidence>
<feature type="compositionally biased region" description="Polar residues" evidence="2">
    <location>
        <begin position="359"/>
        <end position="373"/>
    </location>
</feature>
<name>A0ABQ7S890_9ACAR</name>
<evidence type="ECO:0000256" key="2">
    <source>
        <dbReference type="SAM" id="MobiDB-lite"/>
    </source>
</evidence>
<feature type="region of interest" description="Disordered" evidence="2">
    <location>
        <begin position="332"/>
        <end position="373"/>
    </location>
</feature>
<dbReference type="Proteomes" id="UP000825002">
    <property type="component" value="Unassembled WGS sequence"/>
</dbReference>
<dbReference type="InterPro" id="IPR011417">
    <property type="entry name" value="ANTH_dom"/>
</dbReference>
<dbReference type="InterPro" id="IPR008942">
    <property type="entry name" value="ENTH_VHS"/>
</dbReference>
<gene>
    <name evidence="4" type="primary">lap</name>
    <name evidence="4" type="ORF">GZH46_01888</name>
</gene>
<organism evidence="4 5">
    <name type="scientific">Fragariocoptes setiger</name>
    <dbReference type="NCBI Taxonomy" id="1670756"/>
    <lineage>
        <taxon>Eukaryota</taxon>
        <taxon>Metazoa</taxon>
        <taxon>Ecdysozoa</taxon>
        <taxon>Arthropoda</taxon>
        <taxon>Chelicerata</taxon>
        <taxon>Arachnida</taxon>
        <taxon>Acari</taxon>
        <taxon>Acariformes</taxon>
        <taxon>Trombidiformes</taxon>
        <taxon>Prostigmata</taxon>
        <taxon>Eupodina</taxon>
        <taxon>Eriophyoidea</taxon>
        <taxon>Phytoptidae</taxon>
        <taxon>Fragariocoptes</taxon>
    </lineage>
</organism>
<feature type="compositionally biased region" description="Low complexity" evidence="2">
    <location>
        <begin position="390"/>
        <end position="406"/>
    </location>
</feature>
<keyword evidence="5" id="KW-1185">Reference proteome</keyword>
<evidence type="ECO:0000256" key="1">
    <source>
        <dbReference type="ARBA" id="ARBA00008011"/>
    </source>
</evidence>
<feature type="region of interest" description="Disordered" evidence="2">
    <location>
        <begin position="385"/>
        <end position="412"/>
    </location>
</feature>
<dbReference type="SUPFAM" id="SSF48464">
    <property type="entry name" value="ENTH/VHS domain"/>
    <property type="match status" value="1"/>
</dbReference>
<evidence type="ECO:0000313" key="4">
    <source>
        <dbReference type="EMBL" id="KAG9509586.1"/>
    </source>
</evidence>
<dbReference type="InterPro" id="IPR013809">
    <property type="entry name" value="ENTH"/>
</dbReference>
<dbReference type="EMBL" id="JAIFTH010000409">
    <property type="protein sequence ID" value="KAG9509586.1"/>
    <property type="molecule type" value="Genomic_DNA"/>
</dbReference>
<dbReference type="Pfam" id="PF07651">
    <property type="entry name" value="ANTH"/>
    <property type="match status" value="1"/>
</dbReference>
<feature type="non-terminal residue" evidence="4">
    <location>
        <position position="1"/>
    </location>
</feature>
<dbReference type="InterPro" id="IPR014712">
    <property type="entry name" value="ANTH_dom_sf"/>
</dbReference>
<dbReference type="PANTHER" id="PTHR22951:SF5">
    <property type="entry name" value="PHOSPHATIDYLINOSITOL-BINDING CLATHRIN ASSEMBLY PROTEIN LAP"/>
    <property type="match status" value="1"/>
</dbReference>
<dbReference type="PANTHER" id="PTHR22951">
    <property type="entry name" value="CLATHRIN ASSEMBLY PROTEIN"/>
    <property type="match status" value="1"/>
</dbReference>
<dbReference type="CDD" id="cd16985">
    <property type="entry name" value="ANTH_N_AP180"/>
    <property type="match status" value="1"/>
</dbReference>
<dbReference type="SUPFAM" id="SSF89009">
    <property type="entry name" value="GAT-like domain"/>
    <property type="match status" value="1"/>
</dbReference>
<feature type="compositionally biased region" description="Low complexity" evidence="2">
    <location>
        <begin position="343"/>
        <end position="358"/>
    </location>
</feature>
<evidence type="ECO:0000259" key="3">
    <source>
        <dbReference type="PROSITE" id="PS50942"/>
    </source>
</evidence>